<comment type="caution">
    <text evidence="6">The sequence shown here is derived from an EMBL/GenBank/DDBJ whole genome shotgun (WGS) entry which is preliminary data.</text>
</comment>
<evidence type="ECO:0000256" key="3">
    <source>
        <dbReference type="ARBA" id="ARBA00013368"/>
    </source>
</evidence>
<name>A0A4Z0H0X8_9BACI</name>
<evidence type="ECO:0000313" key="7">
    <source>
        <dbReference type="Proteomes" id="UP000297982"/>
    </source>
</evidence>
<protein>
    <recommendedName>
        <fullName evidence="3">Nuclease SbcCD subunit C</fullName>
    </recommendedName>
</protein>
<evidence type="ECO:0000259" key="5">
    <source>
        <dbReference type="Pfam" id="PF13476"/>
    </source>
</evidence>
<accession>A0A4Z0H0X8</accession>
<feature type="domain" description="Rad50/SbcC-type AAA" evidence="5">
    <location>
        <begin position="5"/>
        <end position="249"/>
    </location>
</feature>
<evidence type="ECO:0000256" key="1">
    <source>
        <dbReference type="ARBA" id="ARBA00006930"/>
    </source>
</evidence>
<dbReference type="Gene3D" id="3.40.50.300">
    <property type="entry name" value="P-loop containing nucleotide triphosphate hydrolases"/>
    <property type="match status" value="2"/>
</dbReference>
<gene>
    <name evidence="6" type="ORF">E4663_00370</name>
</gene>
<feature type="coiled-coil region" evidence="4">
    <location>
        <begin position="217"/>
        <end position="292"/>
    </location>
</feature>
<proteinExistence type="inferred from homology"/>
<dbReference type="RefSeq" id="WP_135326228.1">
    <property type="nucleotide sequence ID" value="NZ_SRJC01000001.1"/>
</dbReference>
<dbReference type="AlphaFoldDB" id="A0A4Z0H0X8"/>
<dbReference type="Pfam" id="PF13476">
    <property type="entry name" value="AAA_23"/>
    <property type="match status" value="1"/>
</dbReference>
<comment type="similarity">
    <text evidence="1">Belongs to the SMC family. SbcC subfamily.</text>
</comment>
<organism evidence="6 7">
    <name type="scientific">Halobacillus salinus</name>
    <dbReference type="NCBI Taxonomy" id="192814"/>
    <lineage>
        <taxon>Bacteria</taxon>
        <taxon>Bacillati</taxon>
        <taxon>Bacillota</taxon>
        <taxon>Bacilli</taxon>
        <taxon>Bacillales</taxon>
        <taxon>Bacillaceae</taxon>
        <taxon>Halobacillus</taxon>
    </lineage>
</organism>
<evidence type="ECO:0000256" key="4">
    <source>
        <dbReference type="SAM" id="Coils"/>
    </source>
</evidence>
<feature type="coiled-coil region" evidence="4">
    <location>
        <begin position="403"/>
        <end position="480"/>
    </location>
</feature>
<dbReference type="GO" id="GO:0006302">
    <property type="term" value="P:double-strand break repair"/>
    <property type="evidence" value="ECO:0007669"/>
    <property type="project" value="InterPro"/>
</dbReference>
<comment type="subunit">
    <text evidence="2">Heterodimer of SbcC and SbcD.</text>
</comment>
<dbReference type="PANTHER" id="PTHR32114">
    <property type="entry name" value="ABC TRANSPORTER ABCH.3"/>
    <property type="match status" value="1"/>
</dbReference>
<evidence type="ECO:0000256" key="2">
    <source>
        <dbReference type="ARBA" id="ARBA00011322"/>
    </source>
</evidence>
<dbReference type="SUPFAM" id="SSF52540">
    <property type="entry name" value="P-loop containing nucleoside triphosphate hydrolases"/>
    <property type="match status" value="2"/>
</dbReference>
<dbReference type="InterPro" id="IPR027417">
    <property type="entry name" value="P-loop_NTPase"/>
</dbReference>
<reference evidence="6 7" key="1">
    <citation type="journal article" date="2003" name="Int. J. Syst. Evol. Microbiol.">
        <title>Halobacillus salinus sp. nov., isolated from a salt lake on the coast of the East Sea in Korea.</title>
        <authorList>
            <person name="Yoon J.H."/>
            <person name="Kang K.H."/>
            <person name="Park Y.H."/>
        </authorList>
    </citation>
    <scope>NUCLEOTIDE SEQUENCE [LARGE SCALE GENOMIC DNA]</scope>
    <source>
        <strain evidence="6 7">HSL-3</strain>
    </source>
</reference>
<dbReference type="PANTHER" id="PTHR32114:SF2">
    <property type="entry name" value="ABC TRANSPORTER ABCH.3"/>
    <property type="match status" value="1"/>
</dbReference>
<dbReference type="InterPro" id="IPR038729">
    <property type="entry name" value="Rad50/SbcC_AAA"/>
</dbReference>
<dbReference type="EMBL" id="SRJC01000001">
    <property type="protein sequence ID" value="TGB03497.1"/>
    <property type="molecule type" value="Genomic_DNA"/>
</dbReference>
<dbReference type="Proteomes" id="UP000297982">
    <property type="component" value="Unassembled WGS sequence"/>
</dbReference>
<sequence>MIITQLTMHHFRQFYGTQTIEFAHDGDEMVTVILGENGRGKTGLYRAVMYALFGDRTLEQDAKGKGVLLANSRALKEDEAGQHRGIESSVRIRFRHADKDYELHRSQLSRQQANGKVHEEASELILIDHTDGSRITKKEEVERFIHDLLDERVKHYFFFDGERIERLTRVDEDQKEEVATGIRNLLKIDQVLKSRDVLGHMLKATSKQLEKHSTGDYKKALQKRNSLQEQIEEAKNEQARINKEQTALAVRIQEIDNRLEELSQVSVAIRQRRELEKEKEGVSKGYAEAQQALTALHSTIGLLMARDVLYEVKKQLDFYLGENRLEETMTASGLQELIHDLTCICGRAFDEDSEEYRRLQSLYRSVKSQESNQAYYEMKAEVMQLIGYLEGKESELSERLSDLKSYETRLESLNYQIEQLNQQVTGSSEQSIQELGEEREAVVTRKAQHEVEFRRLEEEWTELENELAKVDLQLKDLKVKSGLHQQLLTKEEKLKESVDVMDRAINGFEQDVIQDLELATSENLAYLLDDSGRQNLQDVKVEQDYSLEVYNAFNQPFLANISQGQRQVLSLSFITALAQVAGGNKALEMPLFMDTPFGRLSTDHQENLMNFIPQIASQWILLVTDREYDETVKRKFESSGVVGRFYRLESTEPGVTTIEAGEVLNHD</sequence>
<evidence type="ECO:0000313" key="6">
    <source>
        <dbReference type="EMBL" id="TGB03497.1"/>
    </source>
</evidence>
<keyword evidence="4" id="KW-0175">Coiled coil</keyword>
<dbReference type="GO" id="GO:0016887">
    <property type="term" value="F:ATP hydrolysis activity"/>
    <property type="evidence" value="ECO:0007669"/>
    <property type="project" value="InterPro"/>
</dbReference>
<keyword evidence="7" id="KW-1185">Reference proteome</keyword>